<proteinExistence type="predicted"/>
<evidence type="ECO:0000313" key="2">
    <source>
        <dbReference type="Proteomes" id="UP000078576"/>
    </source>
</evidence>
<dbReference type="AlphaFoldDB" id="A0A194UTS5"/>
<accession>A0A194UTS5</accession>
<dbReference type="Proteomes" id="UP000078576">
    <property type="component" value="Unassembled WGS sequence"/>
</dbReference>
<sequence>MDRSIPAGIPPEECDAQNIVLSGSALVWNFTLAAATDLQRHSEILKETLRALSAVYPPTNMTISPAEKTILGGSLLPVPPLLRILMNASRSWYLPPGIGPAGPRIAVLIADRT</sequence>
<organism evidence="1 2">
    <name type="scientific">Cytospora mali</name>
    <name type="common">Apple Valsa canker fungus</name>
    <name type="synonym">Valsa mali</name>
    <dbReference type="NCBI Taxonomy" id="578113"/>
    <lineage>
        <taxon>Eukaryota</taxon>
        <taxon>Fungi</taxon>
        <taxon>Dikarya</taxon>
        <taxon>Ascomycota</taxon>
        <taxon>Pezizomycotina</taxon>
        <taxon>Sordariomycetes</taxon>
        <taxon>Sordariomycetidae</taxon>
        <taxon>Diaporthales</taxon>
        <taxon>Cytosporaceae</taxon>
        <taxon>Cytospora</taxon>
    </lineage>
</organism>
<reference evidence="2" key="1">
    <citation type="submission" date="2014-12" db="EMBL/GenBank/DDBJ databases">
        <title>Genome Sequence of Valsa Canker Pathogens Uncovers a Specific Adaption of Colonization on Woody Bark.</title>
        <authorList>
            <person name="Yin Z."/>
            <person name="Liu H."/>
            <person name="Gao X."/>
            <person name="Li Z."/>
            <person name="Song N."/>
            <person name="Ke X."/>
            <person name="Dai Q."/>
            <person name="Wu Y."/>
            <person name="Sun Y."/>
            <person name="Xu J.-R."/>
            <person name="Kang Z.K."/>
            <person name="Wang L."/>
            <person name="Huang L."/>
        </authorList>
    </citation>
    <scope>NUCLEOTIDE SEQUENCE [LARGE SCALE GENOMIC DNA]</scope>
    <source>
        <strain evidence="2">SXYL134</strain>
    </source>
</reference>
<evidence type="ECO:0000313" key="1">
    <source>
        <dbReference type="EMBL" id="KUI55058.1"/>
    </source>
</evidence>
<gene>
    <name evidence="1" type="ORF">VP1G_02326</name>
</gene>
<dbReference type="EMBL" id="KN714677">
    <property type="protein sequence ID" value="KUI55058.1"/>
    <property type="molecule type" value="Genomic_DNA"/>
</dbReference>
<protein>
    <submittedName>
        <fullName evidence="1">Uncharacterized protein</fullName>
    </submittedName>
</protein>
<name>A0A194UTS5_CYTMA</name>
<dbReference type="OrthoDB" id="408631at2759"/>
<keyword evidence="2" id="KW-1185">Reference proteome</keyword>